<dbReference type="GO" id="GO:0016423">
    <property type="term" value="F:tRNA (guanine) methyltransferase activity"/>
    <property type="evidence" value="ECO:0007669"/>
    <property type="project" value="TreeGrafter"/>
</dbReference>
<gene>
    <name evidence="4" type="ORF">A2846_03440</name>
</gene>
<keyword evidence="1" id="KW-0489">Methyltransferase</keyword>
<evidence type="ECO:0000256" key="2">
    <source>
        <dbReference type="ARBA" id="ARBA00022679"/>
    </source>
</evidence>
<proteinExistence type="predicted"/>
<dbReference type="GO" id="GO:0030488">
    <property type="term" value="P:tRNA methylation"/>
    <property type="evidence" value="ECO:0007669"/>
    <property type="project" value="TreeGrafter"/>
</dbReference>
<dbReference type="Gene3D" id="3.40.50.150">
    <property type="entry name" value="Vaccinia Virus protein VP39"/>
    <property type="match status" value="1"/>
</dbReference>
<dbReference type="EMBL" id="MFEN01000048">
    <property type="protein sequence ID" value="OGE83183.1"/>
    <property type="molecule type" value="Genomic_DNA"/>
</dbReference>
<dbReference type="PANTHER" id="PTHR14911">
    <property type="entry name" value="THUMP DOMAIN-CONTAINING"/>
    <property type="match status" value="1"/>
</dbReference>
<evidence type="ECO:0000259" key="3">
    <source>
        <dbReference type="Pfam" id="PF01555"/>
    </source>
</evidence>
<evidence type="ECO:0000256" key="1">
    <source>
        <dbReference type="ARBA" id="ARBA00022603"/>
    </source>
</evidence>
<organism evidence="4 5">
    <name type="scientific">Candidatus Doudnabacteria bacterium RIFCSPHIGHO2_01_FULL_49_9</name>
    <dbReference type="NCBI Taxonomy" id="1817827"/>
    <lineage>
        <taxon>Bacteria</taxon>
        <taxon>Candidatus Doudnaibacteriota</taxon>
    </lineage>
</organism>
<dbReference type="InterPro" id="IPR002941">
    <property type="entry name" value="DNA_methylase_N4/N6"/>
</dbReference>
<dbReference type="SUPFAM" id="SSF53335">
    <property type="entry name" value="S-adenosyl-L-methionine-dependent methyltransferases"/>
    <property type="match status" value="1"/>
</dbReference>
<reference evidence="4 5" key="1">
    <citation type="journal article" date="2016" name="Nat. Commun.">
        <title>Thousands of microbial genomes shed light on interconnected biogeochemical processes in an aquifer system.</title>
        <authorList>
            <person name="Anantharaman K."/>
            <person name="Brown C.T."/>
            <person name="Hug L.A."/>
            <person name="Sharon I."/>
            <person name="Castelle C.J."/>
            <person name="Probst A.J."/>
            <person name="Thomas B.C."/>
            <person name="Singh A."/>
            <person name="Wilkins M.J."/>
            <person name="Karaoz U."/>
            <person name="Brodie E.L."/>
            <person name="Williams K.H."/>
            <person name="Hubbard S.S."/>
            <person name="Banfield J.F."/>
        </authorList>
    </citation>
    <scope>NUCLEOTIDE SEQUENCE [LARGE SCALE GENOMIC DNA]</scope>
</reference>
<dbReference type="GO" id="GO:0008170">
    <property type="term" value="F:N-methyltransferase activity"/>
    <property type="evidence" value="ECO:0007669"/>
    <property type="project" value="InterPro"/>
</dbReference>
<name>A0A1F5NZY0_9BACT</name>
<dbReference type="PANTHER" id="PTHR14911:SF13">
    <property type="entry name" value="TRNA (GUANINE(6)-N2)-METHYLTRANSFERASE THUMP3"/>
    <property type="match status" value="1"/>
</dbReference>
<evidence type="ECO:0000313" key="4">
    <source>
        <dbReference type="EMBL" id="OGE83183.1"/>
    </source>
</evidence>
<protein>
    <recommendedName>
        <fullName evidence="3">DNA methylase N-4/N-6 domain-containing protein</fullName>
    </recommendedName>
</protein>
<dbReference type="GO" id="GO:0003677">
    <property type="term" value="F:DNA binding"/>
    <property type="evidence" value="ECO:0007669"/>
    <property type="project" value="InterPro"/>
</dbReference>
<dbReference type="InterPro" id="IPR029063">
    <property type="entry name" value="SAM-dependent_MTases_sf"/>
</dbReference>
<accession>A0A1F5NZY0</accession>
<dbReference type="Pfam" id="PF01555">
    <property type="entry name" value="N6_N4_Mtase"/>
    <property type="match status" value="1"/>
</dbReference>
<keyword evidence="2" id="KW-0808">Transferase</keyword>
<sequence>MKFKYAFNLGRVFTLSLAELFAVFENMGLSFRLVDLFREVLIIETEDALDALKLQKNVGGTIKIMQVLDSLGRKKNLTPSLVFKDYFDANLLKEQYLTGYHGKIQVGISYYAMAPELPIRGDNKRIGFNIKALLTAAGYSIRLVLPQNAGLSLPSVVVTGERLLEKGAEIDFLVATERVYVAKTLTVQDFEDYGRRDYQRPARDMQVGMLPPKVAQEMINLAQVPKSAIGNAKTAILDPFAGSGTVIQEAMIMGHKGIGSDISEKAIENSEKNLEWIKNRYKLPPGRFELFVSDVKHLPKVMPKVEISAVVTEATLGPAVTVAPKQNQIDANFKMLEKTYLDAFSALKNIVPPGKRIVVALPAYRVGTGYSFFPGIDKLTKLGYDILNPLPEVVLEKFTFLQVTPRKSIIYDRKDQFVSREIFIFKVT</sequence>
<comment type="caution">
    <text evidence="4">The sequence shown here is derived from an EMBL/GenBank/DDBJ whole genome shotgun (WGS) entry which is preliminary data.</text>
</comment>
<feature type="domain" description="DNA methylase N-4/N-6" evidence="3">
    <location>
        <begin position="208"/>
        <end position="271"/>
    </location>
</feature>
<dbReference type="Proteomes" id="UP000176339">
    <property type="component" value="Unassembled WGS sequence"/>
</dbReference>
<evidence type="ECO:0000313" key="5">
    <source>
        <dbReference type="Proteomes" id="UP000176339"/>
    </source>
</evidence>
<dbReference type="AlphaFoldDB" id="A0A1F5NZY0"/>